<reference evidence="1" key="1">
    <citation type="submission" date="2017-11" db="EMBL/GenBank/DDBJ databases">
        <authorList>
            <person name="Kajale S.C."/>
            <person name="Sharma A."/>
        </authorList>
    </citation>
    <scope>NUCLEOTIDE SEQUENCE</scope>
    <source>
        <strain evidence="1">LS1_42</strain>
    </source>
</reference>
<accession>A0A8J8TQD9</accession>
<evidence type="ECO:0000313" key="2">
    <source>
        <dbReference type="Proteomes" id="UP000766904"/>
    </source>
</evidence>
<sequence length="77" mass="8790">MQLYWPRPTPPGVPNNCFHCGVEIDGEDVKGIWLERERWQNPNTHELTCLSCCVEEVNESPNRPDAVDETDVAAHRS</sequence>
<dbReference type="AlphaFoldDB" id="A0A8J8TQD9"/>
<dbReference type="Proteomes" id="UP000766904">
    <property type="component" value="Unassembled WGS sequence"/>
</dbReference>
<gene>
    <name evidence="1" type="ORF">CV102_21120</name>
</gene>
<evidence type="ECO:0000313" key="1">
    <source>
        <dbReference type="EMBL" id="TYL36775.1"/>
    </source>
</evidence>
<organism evidence="1 2">
    <name type="scientific">Natronococcus pandeyae</name>
    <dbReference type="NCBI Taxonomy" id="2055836"/>
    <lineage>
        <taxon>Archaea</taxon>
        <taxon>Methanobacteriati</taxon>
        <taxon>Methanobacteriota</taxon>
        <taxon>Stenosarchaea group</taxon>
        <taxon>Halobacteria</taxon>
        <taxon>Halobacteriales</taxon>
        <taxon>Natrialbaceae</taxon>
        <taxon>Natronococcus</taxon>
    </lineage>
</organism>
<dbReference type="EMBL" id="PHNJ01000015">
    <property type="protein sequence ID" value="TYL36775.1"/>
    <property type="molecule type" value="Genomic_DNA"/>
</dbReference>
<keyword evidence="2" id="KW-1185">Reference proteome</keyword>
<name>A0A8J8TQD9_9EURY</name>
<protein>
    <submittedName>
        <fullName evidence="1">Uncharacterized protein</fullName>
    </submittedName>
</protein>
<proteinExistence type="predicted"/>
<dbReference type="OrthoDB" id="199480at2157"/>
<comment type="caution">
    <text evidence="1">The sequence shown here is derived from an EMBL/GenBank/DDBJ whole genome shotgun (WGS) entry which is preliminary data.</text>
</comment>